<name>A0A177UCL0_9BASI</name>
<proteinExistence type="predicted"/>
<gene>
    <name evidence="1" type="ORF">A4X03_0g7377</name>
</gene>
<reference evidence="1" key="1">
    <citation type="submission" date="2016-04" db="EMBL/GenBank/DDBJ databases">
        <authorList>
            <person name="Nguyen H.D."/>
            <person name="Kesanakurti P."/>
            <person name="Cullis J."/>
            <person name="Levesque C.A."/>
            <person name="Hambleton S."/>
        </authorList>
    </citation>
    <scope>NUCLEOTIDE SEQUENCE</scope>
    <source>
        <strain evidence="1">DAOMC 238032</strain>
    </source>
</reference>
<dbReference type="AlphaFoldDB" id="A0A177UCL0"/>
<reference evidence="1" key="2">
    <citation type="journal article" date="2019" name="IMA Fungus">
        <title>Genome sequencing and comparison of five Tilletia species to identify candidate genes for the detection of regulated species infecting wheat.</title>
        <authorList>
            <person name="Nguyen H.D.T."/>
            <person name="Sultana T."/>
            <person name="Kesanakurti P."/>
            <person name="Hambleton S."/>
        </authorList>
    </citation>
    <scope>NUCLEOTIDE SEQUENCE</scope>
    <source>
        <strain evidence="1">DAOMC 238032</strain>
    </source>
</reference>
<dbReference type="EMBL" id="LWDD02001725">
    <property type="protein sequence ID" value="KAE8245932.1"/>
    <property type="molecule type" value="Genomic_DNA"/>
</dbReference>
<evidence type="ECO:0000313" key="2">
    <source>
        <dbReference type="Proteomes" id="UP000077671"/>
    </source>
</evidence>
<sequence length="151" mass="17305">MFYPRLLQILPFLVLSAMANSAPLPNPSCPSCPTLSPPSVLQTRAGPDPERFLPEIQSWTEEQAKAYHAFTSAVEEQKRLFGFQHVSQLDRLPTADRERFQQLKSVADQALQNMNQAQKKAEHFAHQYRLEQIWAAHVAADEQRVAFYQRL</sequence>
<organism evidence="1 2">
    <name type="scientific">Tilletia caries</name>
    <name type="common">wheat bunt fungus</name>
    <dbReference type="NCBI Taxonomy" id="13290"/>
    <lineage>
        <taxon>Eukaryota</taxon>
        <taxon>Fungi</taxon>
        <taxon>Dikarya</taxon>
        <taxon>Basidiomycota</taxon>
        <taxon>Ustilaginomycotina</taxon>
        <taxon>Exobasidiomycetes</taxon>
        <taxon>Tilletiales</taxon>
        <taxon>Tilletiaceae</taxon>
        <taxon>Tilletia</taxon>
    </lineage>
</organism>
<accession>A0A177UCL0</accession>
<protein>
    <submittedName>
        <fullName evidence="1">Uncharacterized protein</fullName>
    </submittedName>
</protein>
<evidence type="ECO:0000313" key="1">
    <source>
        <dbReference type="EMBL" id="KAE8245932.1"/>
    </source>
</evidence>
<dbReference type="Proteomes" id="UP000077671">
    <property type="component" value="Unassembled WGS sequence"/>
</dbReference>
<comment type="caution">
    <text evidence="1">The sequence shown here is derived from an EMBL/GenBank/DDBJ whole genome shotgun (WGS) entry which is preliminary data.</text>
</comment>